<name>A0AAN7WTX3_ELEMC</name>
<gene>
    <name evidence="2" type="ORF">PBY51_023276</name>
</gene>
<sequence>MRRARGRKKAKSVLKIPARSLPWERAVMRFSSNEGQNMAPDVILILIKEGSGVLMGGWGVESILLNTINPFLIFGGTRAGESSAACSRPRLLVLETWRSAAGDQSWTSNTGGVGSSRASNTPYISRPGRGGVGSALPLVSLEMIACPGARGEERARLPNTGLHERGTPHFIPFKPHISSPTGGIYWPKTPSEDSFLLGKKAISLAF</sequence>
<proteinExistence type="predicted"/>
<keyword evidence="3" id="KW-1185">Reference proteome</keyword>
<dbReference type="AlphaFoldDB" id="A0AAN7WTX3"/>
<evidence type="ECO:0000256" key="1">
    <source>
        <dbReference type="SAM" id="MobiDB-lite"/>
    </source>
</evidence>
<accession>A0AAN7WTX3</accession>
<feature type="region of interest" description="Disordered" evidence="1">
    <location>
        <begin position="105"/>
        <end position="126"/>
    </location>
</feature>
<comment type="caution">
    <text evidence="2">The sequence shown here is derived from an EMBL/GenBank/DDBJ whole genome shotgun (WGS) entry which is preliminary data.</text>
</comment>
<dbReference type="Proteomes" id="UP001346869">
    <property type="component" value="Unassembled WGS sequence"/>
</dbReference>
<feature type="compositionally biased region" description="Polar residues" evidence="1">
    <location>
        <begin position="105"/>
        <end position="123"/>
    </location>
</feature>
<protein>
    <submittedName>
        <fullName evidence="2">Uncharacterized protein</fullName>
    </submittedName>
</protein>
<evidence type="ECO:0000313" key="2">
    <source>
        <dbReference type="EMBL" id="KAK5851748.1"/>
    </source>
</evidence>
<reference evidence="2 3" key="2">
    <citation type="journal article" date="2023" name="Mol. Biol. Evol.">
        <title>Genomics of Secondarily Temperate Adaptation in the Only Non-Antarctic Icefish.</title>
        <authorList>
            <person name="Rivera-Colon A.G."/>
            <person name="Rayamajhi N."/>
            <person name="Minhas B.F."/>
            <person name="Madrigal G."/>
            <person name="Bilyk K.T."/>
            <person name="Yoon V."/>
            <person name="Hune M."/>
            <person name="Gregory S."/>
            <person name="Cheng C.H.C."/>
            <person name="Catchen J.M."/>
        </authorList>
    </citation>
    <scope>NUCLEOTIDE SEQUENCE [LARGE SCALE GENOMIC DNA]</scope>
    <source>
        <strain evidence="2">JMC-PN-2008</strain>
    </source>
</reference>
<organism evidence="2 3">
    <name type="scientific">Eleginops maclovinus</name>
    <name type="common">Patagonian blennie</name>
    <name type="synonym">Eleginus maclovinus</name>
    <dbReference type="NCBI Taxonomy" id="56733"/>
    <lineage>
        <taxon>Eukaryota</taxon>
        <taxon>Metazoa</taxon>
        <taxon>Chordata</taxon>
        <taxon>Craniata</taxon>
        <taxon>Vertebrata</taxon>
        <taxon>Euteleostomi</taxon>
        <taxon>Actinopterygii</taxon>
        <taxon>Neopterygii</taxon>
        <taxon>Teleostei</taxon>
        <taxon>Neoteleostei</taxon>
        <taxon>Acanthomorphata</taxon>
        <taxon>Eupercaria</taxon>
        <taxon>Perciformes</taxon>
        <taxon>Notothenioidei</taxon>
        <taxon>Eleginopidae</taxon>
        <taxon>Eleginops</taxon>
    </lineage>
</organism>
<evidence type="ECO:0000313" key="3">
    <source>
        <dbReference type="Proteomes" id="UP001346869"/>
    </source>
</evidence>
<reference evidence="2 3" key="1">
    <citation type="journal article" date="2023" name="Genes (Basel)">
        <title>Chromosome-Level Genome Assembly and Circadian Gene Repertoire of the Patagonia Blennie Eleginops maclovinus-The Closest Ancestral Proxy of Antarctic Cryonotothenioids.</title>
        <authorList>
            <person name="Cheng C.C."/>
            <person name="Rivera-Colon A.G."/>
            <person name="Minhas B.F."/>
            <person name="Wilson L."/>
            <person name="Rayamajhi N."/>
            <person name="Vargas-Chacoff L."/>
            <person name="Catchen J.M."/>
        </authorList>
    </citation>
    <scope>NUCLEOTIDE SEQUENCE [LARGE SCALE GENOMIC DNA]</scope>
    <source>
        <strain evidence="2">JMC-PN-2008</strain>
    </source>
</reference>
<dbReference type="EMBL" id="JAUZQC010000021">
    <property type="protein sequence ID" value="KAK5851748.1"/>
    <property type="molecule type" value="Genomic_DNA"/>
</dbReference>